<dbReference type="RefSeq" id="WP_184200133.1">
    <property type="nucleotide sequence ID" value="NZ_JACHGW010000003.1"/>
</dbReference>
<name>A0A7W9SSG5_ARMRO</name>
<keyword evidence="2" id="KW-1185">Reference proteome</keyword>
<accession>A0A7W9SSG5</accession>
<evidence type="ECO:0000313" key="2">
    <source>
        <dbReference type="Proteomes" id="UP000520814"/>
    </source>
</evidence>
<comment type="caution">
    <text evidence="1">The sequence shown here is derived from an EMBL/GenBank/DDBJ whole genome shotgun (WGS) entry which is preliminary data.</text>
</comment>
<dbReference type="AlphaFoldDB" id="A0A7W9SSG5"/>
<dbReference type="Proteomes" id="UP000520814">
    <property type="component" value="Unassembled WGS sequence"/>
</dbReference>
<protein>
    <submittedName>
        <fullName evidence="1">Uncharacterized protein</fullName>
    </submittedName>
</protein>
<evidence type="ECO:0000313" key="1">
    <source>
        <dbReference type="EMBL" id="MBB6052010.1"/>
    </source>
</evidence>
<gene>
    <name evidence="1" type="ORF">HNQ39_003820</name>
</gene>
<sequence>MTDEIFLTAFEDMSLPRYEWTHAAHVRMGFLYLSRLPYADAEATIIAGIQRYNAAKGNHTGYHHTITIAFARLIASRLTESSDWPAFAAANPDLLTFGCVQKHYSTEVIKSETARATFVEPDLEPLPILD</sequence>
<proteinExistence type="predicted"/>
<organism evidence="1 2">
    <name type="scientific">Armatimonas rosea</name>
    <dbReference type="NCBI Taxonomy" id="685828"/>
    <lineage>
        <taxon>Bacteria</taxon>
        <taxon>Bacillati</taxon>
        <taxon>Armatimonadota</taxon>
        <taxon>Armatimonadia</taxon>
        <taxon>Armatimonadales</taxon>
        <taxon>Armatimonadaceae</taxon>
        <taxon>Armatimonas</taxon>
    </lineage>
</organism>
<dbReference type="EMBL" id="JACHGW010000003">
    <property type="protein sequence ID" value="MBB6052010.1"/>
    <property type="molecule type" value="Genomic_DNA"/>
</dbReference>
<reference evidence="1 2" key="1">
    <citation type="submission" date="2020-08" db="EMBL/GenBank/DDBJ databases">
        <title>Genomic Encyclopedia of Type Strains, Phase IV (KMG-IV): sequencing the most valuable type-strain genomes for metagenomic binning, comparative biology and taxonomic classification.</title>
        <authorList>
            <person name="Goeker M."/>
        </authorList>
    </citation>
    <scope>NUCLEOTIDE SEQUENCE [LARGE SCALE GENOMIC DNA]</scope>
    <source>
        <strain evidence="1 2">DSM 23562</strain>
    </source>
</reference>